<proteinExistence type="predicted"/>
<dbReference type="CDD" id="cd05286">
    <property type="entry name" value="QOR2"/>
    <property type="match status" value="1"/>
</dbReference>
<evidence type="ECO:0000256" key="2">
    <source>
        <dbReference type="ARBA" id="ARBA00023002"/>
    </source>
</evidence>
<evidence type="ECO:0000256" key="1">
    <source>
        <dbReference type="ARBA" id="ARBA00022857"/>
    </source>
</evidence>
<keyword evidence="5" id="KW-1185">Reference proteome</keyword>
<keyword evidence="1" id="KW-0521">NADP</keyword>
<dbReference type="PANTHER" id="PTHR48106:SF13">
    <property type="entry name" value="QUINONE OXIDOREDUCTASE-RELATED"/>
    <property type="match status" value="1"/>
</dbReference>
<dbReference type="Gene3D" id="3.40.50.720">
    <property type="entry name" value="NAD(P)-binding Rossmann-like Domain"/>
    <property type="match status" value="1"/>
</dbReference>
<dbReference type="Pfam" id="PF08240">
    <property type="entry name" value="ADH_N"/>
    <property type="match status" value="1"/>
</dbReference>
<dbReference type="Pfam" id="PF00107">
    <property type="entry name" value="ADH_zinc_N"/>
    <property type="match status" value="1"/>
</dbReference>
<keyword evidence="2" id="KW-0560">Oxidoreductase</keyword>
<dbReference type="EMBL" id="JAINVV010000016">
    <property type="protein sequence ID" value="MBY8826362.1"/>
    <property type="molecule type" value="Genomic_DNA"/>
</dbReference>
<protein>
    <submittedName>
        <fullName evidence="4">Quinone oxidoreductase</fullName>
    </submittedName>
</protein>
<dbReference type="InterPro" id="IPR013149">
    <property type="entry name" value="ADH-like_C"/>
</dbReference>
<sequence>MRTDAIVLSRHGGPKELVLVQVELAEPGPGEILLRHAAINVNFHDTYVRTGQYRTLALPGIPGLDAVGVVEAVGPGVTHLAVGDRAAWISGAYGGYAARRILNADLAFRLPDGIGDAQAAASLMKTFTVRMLVKDSHRVQAGQTVLVHAAAGGVSQLLCQWCKALGARVIGTVSSEAKAEVARACGADEIIFYRSEDFVARVDALTDGAGVAAVYDSVGRDTFAGSLRCLDYSGTLVNFGQSSGPVEPFRPSDLAVRSLSVTRPILFHKIRTPEQLRTYVDETFDAFDRGVVRPIDPDILPLSRAADAHRILEAGESRGGIVLAPDQ</sequence>
<evidence type="ECO:0000259" key="3">
    <source>
        <dbReference type="SMART" id="SM00829"/>
    </source>
</evidence>
<dbReference type="SUPFAM" id="SSF50129">
    <property type="entry name" value="GroES-like"/>
    <property type="match status" value="1"/>
</dbReference>
<accession>A0ABS7PYC3</accession>
<reference evidence="4 5" key="1">
    <citation type="submission" date="2021-08" db="EMBL/GenBank/DDBJ databases">
        <authorList>
            <person name="Tuo L."/>
        </authorList>
    </citation>
    <scope>NUCLEOTIDE SEQUENCE [LARGE SCALE GENOMIC DNA]</scope>
    <source>
        <strain evidence="4 5">JCM 31229</strain>
    </source>
</reference>
<feature type="domain" description="Enoyl reductase (ER)" evidence="3">
    <location>
        <begin position="12"/>
        <end position="323"/>
    </location>
</feature>
<dbReference type="InterPro" id="IPR047618">
    <property type="entry name" value="QOR-like"/>
</dbReference>
<organism evidence="4 5">
    <name type="scientific">Sphingomonas colocasiae</name>
    <dbReference type="NCBI Taxonomy" id="1848973"/>
    <lineage>
        <taxon>Bacteria</taxon>
        <taxon>Pseudomonadati</taxon>
        <taxon>Pseudomonadota</taxon>
        <taxon>Alphaproteobacteria</taxon>
        <taxon>Sphingomonadales</taxon>
        <taxon>Sphingomonadaceae</taxon>
        <taxon>Sphingomonas</taxon>
    </lineage>
</organism>
<comment type="caution">
    <text evidence="4">The sequence shown here is derived from an EMBL/GenBank/DDBJ whole genome shotgun (WGS) entry which is preliminary data.</text>
</comment>
<dbReference type="RefSeq" id="WP_222993941.1">
    <property type="nucleotide sequence ID" value="NZ_JAINVV010000016.1"/>
</dbReference>
<dbReference type="Gene3D" id="3.90.180.10">
    <property type="entry name" value="Medium-chain alcohol dehydrogenases, catalytic domain"/>
    <property type="match status" value="1"/>
</dbReference>
<dbReference type="InterPro" id="IPR020843">
    <property type="entry name" value="ER"/>
</dbReference>
<dbReference type="InterPro" id="IPR011032">
    <property type="entry name" value="GroES-like_sf"/>
</dbReference>
<dbReference type="PANTHER" id="PTHR48106">
    <property type="entry name" value="QUINONE OXIDOREDUCTASE PIG3-RELATED"/>
    <property type="match status" value="1"/>
</dbReference>
<evidence type="ECO:0000313" key="4">
    <source>
        <dbReference type="EMBL" id="MBY8826362.1"/>
    </source>
</evidence>
<dbReference type="SMART" id="SM00829">
    <property type="entry name" value="PKS_ER"/>
    <property type="match status" value="1"/>
</dbReference>
<name>A0ABS7PYC3_9SPHN</name>
<dbReference type="SUPFAM" id="SSF51735">
    <property type="entry name" value="NAD(P)-binding Rossmann-fold domains"/>
    <property type="match status" value="1"/>
</dbReference>
<evidence type="ECO:0000313" key="5">
    <source>
        <dbReference type="Proteomes" id="UP000706039"/>
    </source>
</evidence>
<dbReference type="Proteomes" id="UP000706039">
    <property type="component" value="Unassembled WGS sequence"/>
</dbReference>
<dbReference type="InterPro" id="IPR013154">
    <property type="entry name" value="ADH-like_N"/>
</dbReference>
<gene>
    <name evidence="4" type="ORF">K7G82_28925</name>
</gene>
<dbReference type="InterPro" id="IPR036291">
    <property type="entry name" value="NAD(P)-bd_dom_sf"/>
</dbReference>